<evidence type="ECO:0000313" key="17">
    <source>
        <dbReference type="EMBL" id="KAJ2691003.1"/>
    </source>
</evidence>
<dbReference type="PROSITE" id="PS50200">
    <property type="entry name" value="RA"/>
    <property type="match status" value="1"/>
</dbReference>
<dbReference type="GO" id="GO:0005737">
    <property type="term" value="C:cytoplasm"/>
    <property type="evidence" value="ECO:0007669"/>
    <property type="project" value="TreeGrafter"/>
</dbReference>
<evidence type="ECO:0000256" key="11">
    <source>
        <dbReference type="ARBA" id="ARBA00032597"/>
    </source>
</evidence>
<dbReference type="Gene3D" id="3.80.10.10">
    <property type="entry name" value="Ribonuclease Inhibitor"/>
    <property type="match status" value="3"/>
</dbReference>
<feature type="compositionally biased region" description="Polar residues" evidence="13">
    <location>
        <begin position="1075"/>
        <end position="1088"/>
    </location>
</feature>
<feature type="compositionally biased region" description="Polar residues" evidence="13">
    <location>
        <begin position="57"/>
        <end position="77"/>
    </location>
</feature>
<proteinExistence type="inferred from homology"/>
<evidence type="ECO:0000259" key="15">
    <source>
        <dbReference type="PROSITE" id="PS50200"/>
    </source>
</evidence>
<feature type="region of interest" description="Disordered" evidence="13">
    <location>
        <begin position="2132"/>
        <end position="2197"/>
    </location>
</feature>
<dbReference type="CDD" id="cd17214">
    <property type="entry name" value="RA_CYR1_like"/>
    <property type="match status" value="1"/>
</dbReference>
<feature type="region of interest" description="Disordered" evidence="13">
    <location>
        <begin position="1"/>
        <end position="119"/>
    </location>
</feature>
<dbReference type="InterPro" id="IPR032675">
    <property type="entry name" value="LRR_dom_sf"/>
</dbReference>
<organism evidence="17 18">
    <name type="scientific">Coemansia spiralis</name>
    <dbReference type="NCBI Taxonomy" id="417178"/>
    <lineage>
        <taxon>Eukaryota</taxon>
        <taxon>Fungi</taxon>
        <taxon>Fungi incertae sedis</taxon>
        <taxon>Zoopagomycota</taxon>
        <taxon>Kickxellomycotina</taxon>
        <taxon>Kickxellomycetes</taxon>
        <taxon>Kickxellales</taxon>
        <taxon>Kickxellaceae</taxon>
        <taxon>Coemansia</taxon>
    </lineage>
</organism>
<feature type="region of interest" description="Disordered" evidence="13">
    <location>
        <begin position="1789"/>
        <end position="1848"/>
    </location>
</feature>
<evidence type="ECO:0000256" key="1">
    <source>
        <dbReference type="ARBA" id="ARBA00001593"/>
    </source>
</evidence>
<feature type="compositionally biased region" description="Basic residues" evidence="13">
    <location>
        <begin position="1"/>
        <end position="14"/>
    </location>
</feature>
<accession>A0A9W8GS26</accession>
<dbReference type="GO" id="GO:0006171">
    <property type="term" value="P:cAMP biosynthetic process"/>
    <property type="evidence" value="ECO:0007669"/>
    <property type="project" value="UniProtKB-KW"/>
</dbReference>
<evidence type="ECO:0000256" key="5">
    <source>
        <dbReference type="ARBA" id="ARBA00022614"/>
    </source>
</evidence>
<dbReference type="SUPFAM" id="SSF52058">
    <property type="entry name" value="L domain-like"/>
    <property type="match status" value="2"/>
</dbReference>
<feature type="region of interest" description="Disordered" evidence="13">
    <location>
        <begin position="1552"/>
        <end position="1572"/>
    </location>
</feature>
<comment type="catalytic activity">
    <reaction evidence="1">
        <text>ATP = 3',5'-cyclic AMP + diphosphate</text>
        <dbReference type="Rhea" id="RHEA:15389"/>
        <dbReference type="ChEBI" id="CHEBI:30616"/>
        <dbReference type="ChEBI" id="CHEBI:33019"/>
        <dbReference type="ChEBI" id="CHEBI:58165"/>
        <dbReference type="EC" id="4.6.1.1"/>
    </reaction>
</comment>
<dbReference type="GO" id="GO:0004016">
    <property type="term" value="F:adenylate cyclase activity"/>
    <property type="evidence" value="ECO:0007669"/>
    <property type="project" value="UniProtKB-EC"/>
</dbReference>
<dbReference type="GO" id="GO:0046872">
    <property type="term" value="F:metal ion binding"/>
    <property type="evidence" value="ECO:0007669"/>
    <property type="project" value="UniProtKB-KW"/>
</dbReference>
<dbReference type="PANTHER" id="PTHR48051">
    <property type="match status" value="1"/>
</dbReference>
<feature type="region of interest" description="Disordered" evidence="13">
    <location>
        <begin position="2461"/>
        <end position="2545"/>
    </location>
</feature>
<feature type="compositionally biased region" description="Low complexity" evidence="13">
    <location>
        <begin position="256"/>
        <end position="268"/>
    </location>
</feature>
<dbReference type="InterPro" id="IPR036457">
    <property type="entry name" value="PPM-type-like_dom_sf"/>
</dbReference>
<feature type="region of interest" description="Disordered" evidence="13">
    <location>
        <begin position="353"/>
        <end position="494"/>
    </location>
</feature>
<evidence type="ECO:0000256" key="3">
    <source>
        <dbReference type="ARBA" id="ARBA00012201"/>
    </source>
</evidence>
<reference evidence="17" key="1">
    <citation type="submission" date="2022-07" db="EMBL/GenBank/DDBJ databases">
        <title>Phylogenomic reconstructions and comparative analyses of Kickxellomycotina fungi.</title>
        <authorList>
            <person name="Reynolds N.K."/>
            <person name="Stajich J.E."/>
            <person name="Barry K."/>
            <person name="Grigoriev I.V."/>
            <person name="Crous P."/>
            <person name="Smith M.E."/>
        </authorList>
    </citation>
    <scope>NUCLEOTIDE SEQUENCE</scope>
    <source>
        <strain evidence="17">CBS 109367</strain>
    </source>
</reference>
<feature type="compositionally biased region" description="Low complexity" evidence="13">
    <location>
        <begin position="297"/>
        <end position="307"/>
    </location>
</feature>
<feature type="region of interest" description="Disordered" evidence="13">
    <location>
        <begin position="247"/>
        <end position="314"/>
    </location>
</feature>
<dbReference type="SMART" id="SM00332">
    <property type="entry name" value="PP2Cc"/>
    <property type="match status" value="1"/>
</dbReference>
<keyword evidence="6" id="KW-0479">Metal-binding</keyword>
<dbReference type="Pfam" id="PF00481">
    <property type="entry name" value="PP2C"/>
    <property type="match status" value="1"/>
</dbReference>
<evidence type="ECO:0000256" key="6">
    <source>
        <dbReference type="ARBA" id="ARBA00022723"/>
    </source>
</evidence>
<dbReference type="Pfam" id="PF23010">
    <property type="entry name" value="RA_3"/>
    <property type="match status" value="1"/>
</dbReference>
<evidence type="ECO:0000256" key="9">
    <source>
        <dbReference type="ARBA" id="ARBA00022998"/>
    </source>
</evidence>
<feature type="compositionally biased region" description="Polar residues" evidence="13">
    <location>
        <begin position="2154"/>
        <end position="2165"/>
    </location>
</feature>
<keyword evidence="18" id="KW-1185">Reference proteome</keyword>
<gene>
    <name evidence="17" type="primary">CYR1_1</name>
    <name evidence="17" type="ORF">IWW39_000362</name>
</gene>
<evidence type="ECO:0000256" key="8">
    <source>
        <dbReference type="ARBA" id="ARBA00022842"/>
    </source>
</evidence>
<dbReference type="SMART" id="SM00314">
    <property type="entry name" value="RA"/>
    <property type="match status" value="1"/>
</dbReference>
<dbReference type="Proteomes" id="UP001151516">
    <property type="component" value="Unassembled WGS sequence"/>
</dbReference>
<feature type="region of interest" description="Disordered" evidence="13">
    <location>
        <begin position="1068"/>
        <end position="1096"/>
    </location>
</feature>
<dbReference type="PROSITE" id="PS51746">
    <property type="entry name" value="PPM_2"/>
    <property type="match status" value="1"/>
</dbReference>
<keyword evidence="7" id="KW-0677">Repeat</keyword>
<protein>
    <recommendedName>
        <fullName evidence="4">Adenylate cyclase</fullName>
        <ecNumber evidence="3">4.6.1.1</ecNumber>
    </recommendedName>
    <alternativeName>
        <fullName evidence="11">ATP pyrophosphate-lyase</fullName>
    </alternativeName>
    <alternativeName>
        <fullName evidence="12">Adenylyl cyclase</fullName>
    </alternativeName>
</protein>
<dbReference type="Pfam" id="PF00211">
    <property type="entry name" value="Guanylate_cyc"/>
    <property type="match status" value="1"/>
</dbReference>
<feature type="compositionally biased region" description="Basic and acidic residues" evidence="13">
    <location>
        <begin position="78"/>
        <end position="93"/>
    </location>
</feature>
<dbReference type="CDD" id="cd00143">
    <property type="entry name" value="PP2Cc"/>
    <property type="match status" value="1"/>
</dbReference>
<dbReference type="Gene3D" id="3.30.70.1230">
    <property type="entry name" value="Nucleotide cyclase"/>
    <property type="match status" value="1"/>
</dbReference>
<evidence type="ECO:0000256" key="10">
    <source>
        <dbReference type="ARBA" id="ARBA00023239"/>
    </source>
</evidence>
<dbReference type="InterPro" id="IPR050216">
    <property type="entry name" value="LRR_domain-containing"/>
</dbReference>
<evidence type="ECO:0000256" key="7">
    <source>
        <dbReference type="ARBA" id="ARBA00022737"/>
    </source>
</evidence>
<evidence type="ECO:0000256" key="12">
    <source>
        <dbReference type="ARBA" id="ARBA00032637"/>
    </source>
</evidence>
<dbReference type="InterPro" id="IPR001611">
    <property type="entry name" value="Leu-rich_rpt"/>
</dbReference>
<feature type="domain" description="PPM-type phosphatase" evidence="16">
    <location>
        <begin position="1365"/>
        <end position="1728"/>
    </location>
</feature>
<feature type="region of interest" description="Disordered" evidence="13">
    <location>
        <begin position="1434"/>
        <end position="1454"/>
    </location>
</feature>
<dbReference type="Pfam" id="PF23598">
    <property type="entry name" value="LRR_14"/>
    <property type="match status" value="1"/>
</dbReference>
<feature type="compositionally biased region" description="Polar residues" evidence="13">
    <location>
        <begin position="102"/>
        <end position="116"/>
    </location>
</feature>
<comment type="caution">
    <text evidence="17">The sequence shown here is derived from an EMBL/GenBank/DDBJ whole genome shotgun (WGS) entry which is preliminary data.</text>
</comment>
<evidence type="ECO:0000313" key="18">
    <source>
        <dbReference type="Proteomes" id="UP001151516"/>
    </source>
</evidence>
<dbReference type="InterPro" id="IPR055071">
    <property type="entry name" value="RA_PHLPP-like"/>
</dbReference>
<feature type="region of interest" description="Disordered" evidence="13">
    <location>
        <begin position="2288"/>
        <end position="2314"/>
    </location>
</feature>
<comment type="similarity">
    <text evidence="2">Belongs to the adenylyl cyclase class-3 family.</text>
</comment>
<dbReference type="SMART" id="SM00044">
    <property type="entry name" value="CYCc"/>
    <property type="match status" value="1"/>
</dbReference>
<sequence>MSSDRKRSRIKGKLRAFSSTSHLRDLVRAGGSPGQFSESVRSVSPPPPIPQLYVEKASSQNSRQGSGSTSIRGTSATDRNDYSYLIRERHSADADLPDSAPLSEQPQAGQPFSFQGKSAMVGTSDGAITATTPSFPLPAFASRQSHGGIGGNSTGAPVRPATSHQVPASLLRRAGSTIPRSTNRDLIDDESGPSTGLAPPASKWFKRGRLRTAGRHQQTASNGYQLDMNFSDLNNFVDLSRVRRPSVTSSLGTGESASLNAGNAAGDSSSRDGDSNTSLILPDNSSVYTTDRRRLHGSSGSPGPRRSNVTQGSPSLREALAADVRSIASSIRGSKARGSSAGPTLGSEAVATQRPELQAWPSNRSWQQRESSVKSRRPTTQFGDIESECEYEYSGSVGDHGSVQSAPTFEDKQPLMQFTDPWSSDRDRQLPSSLPSTDRRQGGINDGLGKSSNNSLRGPPGSTEQQRDAEQKGNVDLGIDPDLLPRKSEPWAPPESWAVLPTMLDGTEEGGVAVCGVKDPVSDGEGESSDSDLEGDNNLYSLRIYKEDSTFGTFHCRLSTTTAEFMQMAAKKFFIPDITRHCLYMQKANGLDRTLNPTERPANILKKYLEQMGYRPEDNITLQGREDNSYLCKFSLFKAAIPRVSPNMEVEVSSFHYVELRARKLQTVPVFLYAHANKIVSLNMSKNPGLNFPADFVQLCGNLRELRLSTCQFSRFPTSIQYFPHLTFLDLSGNDMKRMRHAPLNKLVHLTTLMLRNNRLVDLPESLAELQSLQVLNVSNNNLPAFPLVVTKIASLEDLDISLNRIPDIPNAISSLVNLVKLNVMGNSLTGNLPEGLGRLSKLEELDVRQNKLQDFGVTAELAGLKLLYTESNIVTRAHMELTSAVSVSLRSNKLTQCHLTNPAHTLVFLDLSRNQLTELPPDTFVHLPMLEHLVLDSNHIVSIPPSVGNLSNLVRLSCANNILSLIPIELTRLEKLTTLDLHNNNLKLLPPEIWLMPKLAVLSLSSNLLEQFPHPSMLENLRRQQGGSSSVRAVAAAAAAAAAAAQRSGAMKGTAVSRVTQSIQFTAASASSSRQATPQVRANSESLSEYPEQHSDMALPVGSERIRNKSADAGRLQAQTPTPPIKRYTVSDPPPLSLSLKELRMGDNNLDDEVFTLMAFLPELRVLNLSYNELYDLPPSAMAHMRKITELYLSGTQISTIPEEEPNAAFWRSLRLLNINGNKLQSLPSWLAKIHGLSILDVGSNVLKYNITNWPYDWNWNWNTSLKYLNFSYNERFEIKGAHLHTKAFHDHAKLVGNTQSNGPARDLFNYIAKEPPKSDCVSDFYQLNDLRILGLLQLTIMVPLPDETQNRRVRTTDPIKQVKYGIADTLGREDRVSAWDLATSRFRMVDEECLFGLFHARETGTSSSAISKYLCDNFLYVFREELEKVTEQMHSDEHDSRRHRHHMGSGFESKKAVNFAESSSSAAEENHGGASHLNNEQVQAALRRTFLTLNKDLGTHNRQLIAAAAAAEAYAARSARVSTPSAFGDSNVDGSGPTANHLNRLAVPEFNAPGRGSFDPKAADSVSGDHQGGTTAVVAYIHGRTLHVSNVGDALGVVSRRGTPVMLSKRHDSYDAEEIMRIRSIGGYITQQGKVQGQTDITRAFGYFHLLPYVNADPTINSLQLTEEDEFLILANRPVWDAITPQIAVDIARKHRRDPRLAAARVRDHVIAYGVTNSIMVMVIGFGPMFSKNTGRPMRGFSVRDSIYPGVSDHRAKYALTRRLSRSPSTTISPTFGKRASVSLTADSKGLPGVHPAPGSQQNYPPIPTQHGPYELSDDLDDFLGGHSSRARRQRDRDVNARPGDSTLARLEREVPPPVGEIALVFTDVKNSTIQWETNQVAMRSAIKVHNSTMRRMLRSIGGYEVKTEGDAFIVSFPTVASALHWCLAVQMAFLAADWPQETLDSPHGCPIYWPTDDDNGGGNGAKGISEVEKRRLIYRGLRVRMGVHFGCPVSEEDPVTRRMDYFGPMVNRSARISGAADGGQVYVSQDVMDEVYAILGIFETADLGGITDMHQIIDEPSLARDVQALKTLGLCATPIGEIKLKGLESPEFVSMVYPAALRGRVDMQVQEEERQQQQKQQELLQQQQLQQQQQQQMRKKKQDWSRRESPANASKSPNQRNGKTPAVADSLVPYIPNGQSQRSSMDDGVQHIYTDTGSLGSLSALSSQRSSFSRQAPTQVQRNMRELSMEISTAGGAEIRNRLRQVGDMPLWSAPITRRSISLLQSNVTGPEHLESIVEDGSGTLYRLPDAGTQSVGRGSRDRGARTSGTLPILSPRAPMYVPAYYAYLQGSSGASSSWSKGSSYFSGPASAAAGFPWQGPVPSGVQVSRSSIDTGTGSMWTGMGSSGGSAPEQAKTVDLLHVDMLYRLLYRLGILAVESDTEAVLPSFEYFVAHQGEDLSSYRIHRASTVSIGSMQHHSAAARCQQPQPLPPHNGASGLSQLFDPEMATSARDGGRASMCARHEGEADDGRAPDAETRPAQAAAPVPPDSPASSPIYRSRSVSPSLVQPTLAAAMTLNRQARSTSPLAQAPLATLGEEPALPEIAAMPEKNAPDMQLSLALNEPPVPLYLTEDMSQQHLVAILAMLVRQLECAVDVLDNRVHVGDVRAKKMSPASARNDSKMDGGISADGALQNALEQVSKESHGLASAGIEWTKEHVLSALESYLSRLMATHQSEQ</sequence>
<dbReference type="InterPro" id="IPR029787">
    <property type="entry name" value="Nucleotide_cyclase"/>
</dbReference>
<dbReference type="InterPro" id="IPR000159">
    <property type="entry name" value="RA_dom"/>
</dbReference>
<dbReference type="EC" id="4.6.1.1" evidence="3"/>
<name>A0A9W8GS26_9FUNG</name>
<feature type="compositionally biased region" description="Basic and acidic residues" evidence="13">
    <location>
        <begin position="2505"/>
        <end position="2521"/>
    </location>
</feature>
<dbReference type="Pfam" id="PF00560">
    <property type="entry name" value="LRR_1"/>
    <property type="match status" value="1"/>
</dbReference>
<feature type="region of interest" description="Disordered" evidence="13">
    <location>
        <begin position="135"/>
        <end position="206"/>
    </location>
</feature>
<feature type="compositionally biased region" description="Polar residues" evidence="13">
    <location>
        <begin position="360"/>
        <end position="370"/>
    </location>
</feature>
<keyword evidence="8" id="KW-0460">Magnesium</keyword>
<feature type="domain" description="Guanylate cyclase" evidence="14">
    <location>
        <begin position="1865"/>
        <end position="2020"/>
    </location>
</feature>
<evidence type="ECO:0000256" key="4">
    <source>
        <dbReference type="ARBA" id="ARBA00021420"/>
    </source>
</evidence>
<dbReference type="GO" id="GO:0035556">
    <property type="term" value="P:intracellular signal transduction"/>
    <property type="evidence" value="ECO:0007669"/>
    <property type="project" value="InterPro"/>
</dbReference>
<dbReference type="SUPFAM" id="SSF55073">
    <property type="entry name" value="Nucleotide cyclase"/>
    <property type="match status" value="1"/>
</dbReference>
<feature type="region of interest" description="Disordered" evidence="13">
    <location>
        <begin position="1112"/>
        <end position="1132"/>
    </location>
</feature>
<dbReference type="PROSITE" id="PS50125">
    <property type="entry name" value="GUANYLATE_CYCLASE_2"/>
    <property type="match status" value="1"/>
</dbReference>
<dbReference type="SMART" id="SM00369">
    <property type="entry name" value="LRR_TYP"/>
    <property type="match status" value="12"/>
</dbReference>
<dbReference type="SUPFAM" id="SSF81606">
    <property type="entry name" value="PP2C-like"/>
    <property type="match status" value="1"/>
</dbReference>
<keyword evidence="10 17" id="KW-0456">Lyase</keyword>
<keyword evidence="5" id="KW-0433">Leucine-rich repeat</keyword>
<dbReference type="EMBL" id="JANBTX010000005">
    <property type="protein sequence ID" value="KAJ2691003.1"/>
    <property type="molecule type" value="Genomic_DNA"/>
</dbReference>
<feature type="compositionally biased region" description="Acidic residues" evidence="13">
    <location>
        <begin position="522"/>
        <end position="535"/>
    </location>
</feature>
<feature type="region of interest" description="Disordered" evidence="13">
    <location>
        <begin position="513"/>
        <end position="535"/>
    </location>
</feature>
<evidence type="ECO:0000256" key="13">
    <source>
        <dbReference type="SAM" id="MobiDB-lite"/>
    </source>
</evidence>
<dbReference type="CDD" id="cd07302">
    <property type="entry name" value="CHD"/>
    <property type="match status" value="1"/>
</dbReference>
<dbReference type="SMART" id="SM00364">
    <property type="entry name" value="LRR_BAC"/>
    <property type="match status" value="8"/>
</dbReference>
<dbReference type="OrthoDB" id="2021138at2759"/>
<dbReference type="Gene3D" id="3.60.40.10">
    <property type="entry name" value="PPM-type phosphatase domain"/>
    <property type="match status" value="1"/>
</dbReference>
<dbReference type="InterPro" id="IPR055414">
    <property type="entry name" value="LRR_R13L4/SHOC2-like"/>
</dbReference>
<feature type="domain" description="Ras-associating" evidence="15">
    <location>
        <begin position="538"/>
        <end position="629"/>
    </location>
</feature>
<evidence type="ECO:0000259" key="16">
    <source>
        <dbReference type="PROSITE" id="PS51746"/>
    </source>
</evidence>
<evidence type="ECO:0000259" key="14">
    <source>
        <dbReference type="PROSITE" id="PS50125"/>
    </source>
</evidence>
<dbReference type="InterPro" id="IPR001054">
    <property type="entry name" value="A/G_cyclase"/>
</dbReference>
<dbReference type="Pfam" id="PF13855">
    <property type="entry name" value="LRR_8"/>
    <property type="match status" value="2"/>
</dbReference>
<dbReference type="InterPro" id="IPR003591">
    <property type="entry name" value="Leu-rich_rpt_typical-subtyp"/>
</dbReference>
<evidence type="ECO:0000256" key="2">
    <source>
        <dbReference type="ARBA" id="ARBA00005381"/>
    </source>
</evidence>
<keyword evidence="9" id="KW-0115">cAMP biosynthesis</keyword>
<dbReference type="InterPro" id="IPR001932">
    <property type="entry name" value="PPM-type_phosphatase-like_dom"/>
</dbReference>
<dbReference type="PROSITE" id="PS51450">
    <property type="entry name" value="LRR"/>
    <property type="match status" value="5"/>
</dbReference>
<dbReference type="PANTHER" id="PTHR48051:SF1">
    <property type="entry name" value="RAS SUPPRESSOR PROTEIN 1"/>
    <property type="match status" value="1"/>
</dbReference>